<evidence type="ECO:0000313" key="9">
    <source>
        <dbReference type="Proteomes" id="UP000189177"/>
    </source>
</evidence>
<evidence type="ECO:0000256" key="3">
    <source>
        <dbReference type="ARBA" id="ARBA00022692"/>
    </source>
</evidence>
<protein>
    <recommendedName>
        <fullName evidence="7">Type II secretion system protein GspF domain-containing protein</fullName>
    </recommendedName>
</protein>
<proteinExistence type="predicted"/>
<reference evidence="8 9" key="1">
    <citation type="submission" date="2017-02" db="EMBL/GenBank/DDBJ databases">
        <title>Genomic diversity within the haloalkaliphilic genus Thioalkalivibrio.</title>
        <authorList>
            <person name="Ahn A.-C."/>
            <person name="Meier-Kolthoff J."/>
            <person name="Overmars L."/>
            <person name="Richter M."/>
            <person name="Woyke T."/>
            <person name="Sorokin D.Y."/>
            <person name="Muyzer G."/>
        </authorList>
    </citation>
    <scope>NUCLEOTIDE SEQUENCE [LARGE SCALE GENOMIC DNA]</scope>
    <source>
        <strain evidence="8 9">HL17</strain>
    </source>
</reference>
<dbReference type="STRING" id="252474.B1A74_11050"/>
<feature type="transmembrane region" description="Helical" evidence="6">
    <location>
        <begin position="114"/>
        <end position="136"/>
    </location>
</feature>
<sequence length="280" mass="31015">MQHLDELATLLEAGVDWQRASGVVGLPAGRADPVRALETAGWIRPEERPLLKSLKLAGRLDRALRLLAERLHREENIERRIRTGLLLPALLWVVALVLAPLPALFRGVLDGPGYLFAVLQPLVVTGLLVWAAFRFWRPLLQVWQRWRLRPGRLPGAGRRQALLQDLGLVLAAGVSADQALQGLAAAETGELRRRLNTAATACAEGLPMVEALRREALLDPDREPGLLSSGEAAGRLPSVLQYRARELDGHLALRREIVAEWLPRGVYLLVLVYIGYWLVV</sequence>
<dbReference type="InterPro" id="IPR042094">
    <property type="entry name" value="T2SS_GspF_sf"/>
</dbReference>
<evidence type="ECO:0000256" key="1">
    <source>
        <dbReference type="ARBA" id="ARBA00004651"/>
    </source>
</evidence>
<keyword evidence="2" id="KW-1003">Cell membrane</keyword>
<evidence type="ECO:0000313" key="8">
    <source>
        <dbReference type="EMBL" id="OOC09452.1"/>
    </source>
</evidence>
<dbReference type="Gene3D" id="1.20.81.30">
    <property type="entry name" value="Type II secretion system (T2SS), domain F"/>
    <property type="match status" value="1"/>
</dbReference>
<keyword evidence="9" id="KW-1185">Reference proteome</keyword>
<feature type="domain" description="Type II secretion system protein GspF" evidence="7">
    <location>
        <begin position="163"/>
        <end position="270"/>
    </location>
</feature>
<gene>
    <name evidence="8" type="ORF">B1A74_11050</name>
</gene>
<feature type="transmembrane region" description="Helical" evidence="6">
    <location>
        <begin position="85"/>
        <end position="108"/>
    </location>
</feature>
<dbReference type="EMBL" id="MUZR01000050">
    <property type="protein sequence ID" value="OOC09452.1"/>
    <property type="molecule type" value="Genomic_DNA"/>
</dbReference>
<feature type="transmembrane region" description="Helical" evidence="6">
    <location>
        <begin position="261"/>
        <end position="279"/>
    </location>
</feature>
<dbReference type="Proteomes" id="UP000189177">
    <property type="component" value="Unassembled WGS sequence"/>
</dbReference>
<organism evidence="8 9">
    <name type="scientific">Thioalkalivibrio halophilus</name>
    <dbReference type="NCBI Taxonomy" id="252474"/>
    <lineage>
        <taxon>Bacteria</taxon>
        <taxon>Pseudomonadati</taxon>
        <taxon>Pseudomonadota</taxon>
        <taxon>Gammaproteobacteria</taxon>
        <taxon>Chromatiales</taxon>
        <taxon>Ectothiorhodospiraceae</taxon>
        <taxon>Thioalkalivibrio</taxon>
    </lineage>
</organism>
<keyword evidence="4 6" id="KW-1133">Transmembrane helix</keyword>
<dbReference type="GO" id="GO:0005886">
    <property type="term" value="C:plasma membrane"/>
    <property type="evidence" value="ECO:0007669"/>
    <property type="project" value="UniProtKB-SubCell"/>
</dbReference>
<accession>A0A1V2ZWG0</accession>
<keyword evidence="3 6" id="KW-0812">Transmembrane</keyword>
<dbReference type="OrthoDB" id="8750382at2"/>
<dbReference type="InterPro" id="IPR018076">
    <property type="entry name" value="T2SS_GspF_dom"/>
</dbReference>
<keyword evidence="5 6" id="KW-0472">Membrane</keyword>
<evidence type="ECO:0000256" key="6">
    <source>
        <dbReference type="SAM" id="Phobius"/>
    </source>
</evidence>
<comment type="subcellular location">
    <subcellularLocation>
        <location evidence="1">Cell membrane</location>
        <topology evidence="1">Multi-pass membrane protein</topology>
    </subcellularLocation>
</comment>
<evidence type="ECO:0000256" key="4">
    <source>
        <dbReference type="ARBA" id="ARBA00022989"/>
    </source>
</evidence>
<evidence type="ECO:0000259" key="7">
    <source>
        <dbReference type="Pfam" id="PF00482"/>
    </source>
</evidence>
<name>A0A1V2ZWG0_9GAMM</name>
<dbReference type="AlphaFoldDB" id="A0A1V2ZWG0"/>
<evidence type="ECO:0000256" key="5">
    <source>
        <dbReference type="ARBA" id="ARBA00023136"/>
    </source>
</evidence>
<evidence type="ECO:0000256" key="2">
    <source>
        <dbReference type="ARBA" id="ARBA00022475"/>
    </source>
</evidence>
<dbReference type="Pfam" id="PF00482">
    <property type="entry name" value="T2SSF"/>
    <property type="match status" value="1"/>
</dbReference>
<comment type="caution">
    <text evidence="8">The sequence shown here is derived from an EMBL/GenBank/DDBJ whole genome shotgun (WGS) entry which is preliminary data.</text>
</comment>